<evidence type="ECO:0000256" key="10">
    <source>
        <dbReference type="ARBA" id="ARBA00032062"/>
    </source>
</evidence>
<evidence type="ECO:0000256" key="3">
    <source>
        <dbReference type="ARBA" id="ARBA00009731"/>
    </source>
</evidence>
<dbReference type="PANTHER" id="PTHR12154:SF4">
    <property type="entry name" value="UDP-N-ACETYLGLUCOSAMINE TRANSFERASE SUBUNIT ALG14 HOMOLOG"/>
    <property type="match status" value="1"/>
</dbReference>
<evidence type="ECO:0000256" key="1">
    <source>
        <dbReference type="ARBA" id="ARBA00004389"/>
    </source>
</evidence>
<protein>
    <recommendedName>
        <fullName evidence="5 11">UDP-N-acetylglucosamine transferase subunit ALG14</fullName>
    </recommendedName>
    <alternativeName>
        <fullName evidence="10 11">Asparagine-linked glycosylation protein 14</fullName>
    </alternativeName>
</protein>
<dbReference type="InterPro" id="IPR013969">
    <property type="entry name" value="Oligosacch_biosynth_Alg14"/>
</dbReference>
<accession>A0A1D2VDM7</accession>
<evidence type="ECO:0000313" key="13">
    <source>
        <dbReference type="Proteomes" id="UP000095038"/>
    </source>
</evidence>
<dbReference type="RefSeq" id="XP_020046043.1">
    <property type="nucleotide sequence ID" value="XM_020189944.1"/>
</dbReference>
<comment type="caution">
    <text evidence="11">Lacks conserved residue(s) required for the propagation of feature annotation.</text>
</comment>
<evidence type="ECO:0000256" key="2">
    <source>
        <dbReference type="ARBA" id="ARBA00004590"/>
    </source>
</evidence>
<dbReference type="Gene3D" id="3.40.50.2000">
    <property type="entry name" value="Glycogen Phosphorylase B"/>
    <property type="match status" value="1"/>
</dbReference>
<reference evidence="13" key="1">
    <citation type="submission" date="2016-05" db="EMBL/GenBank/DDBJ databases">
        <title>Comparative genomics of biotechnologically important yeasts.</title>
        <authorList>
            <consortium name="DOE Joint Genome Institute"/>
            <person name="Riley R."/>
            <person name="Haridas S."/>
            <person name="Wolfe K.H."/>
            <person name="Lopes M.R."/>
            <person name="Hittinger C.T."/>
            <person name="Goker M."/>
            <person name="Salamov A."/>
            <person name="Wisecaver J."/>
            <person name="Long T.M."/>
            <person name="Aerts A.L."/>
            <person name="Barry K."/>
            <person name="Choi C."/>
            <person name="Clum A."/>
            <person name="Coughlan A.Y."/>
            <person name="Deshpande S."/>
            <person name="Douglass A.P."/>
            <person name="Hanson S.J."/>
            <person name="Klenk H.-P."/>
            <person name="Labutti K."/>
            <person name="Lapidus A."/>
            <person name="Lindquist E."/>
            <person name="Lipzen A."/>
            <person name="Meier-Kolthoff J.P."/>
            <person name="Ohm R.A."/>
            <person name="Otillar R.P."/>
            <person name="Pangilinan J."/>
            <person name="Peng Y."/>
            <person name="Rokas A."/>
            <person name="Rosa C.A."/>
            <person name="Scheuner C."/>
            <person name="Sibirny A.A."/>
            <person name="Slot J.C."/>
            <person name="Stielow J.B."/>
            <person name="Sun H."/>
            <person name="Kurtzman C.P."/>
            <person name="Blackwell M."/>
            <person name="Grigoriev I.V."/>
            <person name="Jeffries T.W."/>
        </authorList>
    </citation>
    <scope>NUCLEOTIDE SEQUENCE [LARGE SCALE GENOMIC DNA]</scope>
    <source>
        <strain evidence="13">DSM 1968</strain>
    </source>
</reference>
<evidence type="ECO:0000256" key="9">
    <source>
        <dbReference type="ARBA" id="ARBA00023136"/>
    </source>
</evidence>
<proteinExistence type="inferred from homology"/>
<keyword evidence="8 11" id="KW-1133">Transmembrane helix</keyword>
<gene>
    <name evidence="11" type="primary">ALG14</name>
    <name evidence="12" type="ORF">ASCRUDRAFT_26253</name>
</gene>
<evidence type="ECO:0000256" key="8">
    <source>
        <dbReference type="ARBA" id="ARBA00022989"/>
    </source>
</evidence>
<dbReference type="GO" id="GO:0098548">
    <property type="term" value="C:cytoplasmic side of Golgi membrane"/>
    <property type="evidence" value="ECO:0007669"/>
    <property type="project" value="EnsemblFungi"/>
</dbReference>
<dbReference type="GO" id="GO:0031965">
    <property type="term" value="C:nuclear membrane"/>
    <property type="evidence" value="ECO:0007669"/>
    <property type="project" value="UniProtKB-SubCell"/>
</dbReference>
<dbReference type="EMBL" id="KV454485">
    <property type="protein sequence ID" value="ODV59736.1"/>
    <property type="molecule type" value="Genomic_DNA"/>
</dbReference>
<comment type="similarity">
    <text evidence="3 11">Belongs to the ALG14 family.</text>
</comment>
<dbReference type="STRING" id="1344418.A0A1D2VDM7"/>
<dbReference type="GO" id="GO:0005811">
    <property type="term" value="C:lipid droplet"/>
    <property type="evidence" value="ECO:0007669"/>
    <property type="project" value="EnsemblFungi"/>
</dbReference>
<evidence type="ECO:0000256" key="4">
    <source>
        <dbReference type="ARBA" id="ARBA00011335"/>
    </source>
</evidence>
<comment type="subcellular location">
    <subcellularLocation>
        <location evidence="1 11">Endoplasmic reticulum membrane</location>
        <topology evidence="1 11">Single-pass membrane protein</topology>
    </subcellularLocation>
    <subcellularLocation>
        <location evidence="2">Nucleus membrane</location>
        <topology evidence="2">Single-pass membrane protein</topology>
    </subcellularLocation>
</comment>
<keyword evidence="9 11" id="KW-0472">Membrane</keyword>
<evidence type="ECO:0000256" key="6">
    <source>
        <dbReference type="ARBA" id="ARBA00022692"/>
    </source>
</evidence>
<dbReference type="AlphaFoldDB" id="A0A1D2VDM7"/>
<comment type="function">
    <text evidence="11">Involved in protein N-glycosylation. Essential for the second step of the dolichol-linked oligosaccharide pathway. Anchors the catalytic subunit ALG13 to the ER.</text>
</comment>
<evidence type="ECO:0000256" key="11">
    <source>
        <dbReference type="RuleBase" id="RU362127"/>
    </source>
</evidence>
<feature type="non-terminal residue" evidence="12">
    <location>
        <position position="184"/>
    </location>
</feature>
<evidence type="ECO:0000313" key="12">
    <source>
        <dbReference type="EMBL" id="ODV59736.1"/>
    </source>
</evidence>
<dbReference type="GO" id="GO:0004577">
    <property type="term" value="F:N-acetylglucosaminyldiphosphodolichol N-acetylglucosaminyltransferase activity"/>
    <property type="evidence" value="ECO:0007669"/>
    <property type="project" value="EnsemblFungi"/>
</dbReference>
<keyword evidence="12" id="KW-0808">Transferase</keyword>
<organism evidence="12 13">
    <name type="scientific">Ascoidea rubescens DSM 1968</name>
    <dbReference type="NCBI Taxonomy" id="1344418"/>
    <lineage>
        <taxon>Eukaryota</taxon>
        <taxon>Fungi</taxon>
        <taxon>Dikarya</taxon>
        <taxon>Ascomycota</taxon>
        <taxon>Saccharomycotina</taxon>
        <taxon>Saccharomycetes</taxon>
        <taxon>Ascoideaceae</taxon>
        <taxon>Ascoidea</taxon>
    </lineage>
</organism>
<dbReference type="GO" id="GO:0043495">
    <property type="term" value="F:protein-membrane adaptor activity"/>
    <property type="evidence" value="ECO:0007669"/>
    <property type="project" value="EnsemblFungi"/>
</dbReference>
<name>A0A1D2VDM7_9ASCO</name>
<comment type="subunit">
    <text evidence="4 11">Heterodimer with ALG13 to form a functional enzyme.</text>
</comment>
<feature type="transmembrane region" description="Helical" evidence="11">
    <location>
        <begin position="76"/>
        <end position="95"/>
    </location>
</feature>
<dbReference type="InParanoid" id="A0A1D2VDM7"/>
<dbReference type="OrthoDB" id="17098at2759"/>
<dbReference type="Proteomes" id="UP000095038">
    <property type="component" value="Unassembled WGS sequence"/>
</dbReference>
<dbReference type="Pfam" id="PF08660">
    <property type="entry name" value="Alg14"/>
    <property type="match status" value="1"/>
</dbReference>
<dbReference type="GO" id="GO:0006488">
    <property type="term" value="P:dolichol-linked oligosaccharide biosynthetic process"/>
    <property type="evidence" value="ECO:0007669"/>
    <property type="project" value="EnsemblFungi"/>
</dbReference>
<keyword evidence="6 11" id="KW-0812">Transmembrane</keyword>
<feature type="transmembrane region" description="Helical" evidence="11">
    <location>
        <begin position="115"/>
        <end position="133"/>
    </location>
</feature>
<keyword evidence="13" id="KW-1185">Reference proteome</keyword>
<sequence length="184" mass="21564">IMILLGSGGHTGEMIRILSNLEIKNKFKYITWVISSGDKSSLIKAQYFEKKYLLNENKTITKYLILPRARNISQNYFKSIFTTIYCFLVTSIRIFFLFEFKKYPNILICNGPGTSVPLCYIFFLIKLLTLGLLNNKIIYIESLARVNNLSLTGYLLYPIVDRFIVQWDKLHKKFRRSEYFGILV</sequence>
<dbReference type="FunCoup" id="A0A1D2VDM7">
    <property type="interactions" value="307"/>
</dbReference>
<dbReference type="GO" id="GO:0043541">
    <property type="term" value="C:UDP-N-acetylglucosamine transferase complex"/>
    <property type="evidence" value="ECO:0007669"/>
    <property type="project" value="EnsemblFungi"/>
</dbReference>
<dbReference type="GeneID" id="30963580"/>
<feature type="non-terminal residue" evidence="12">
    <location>
        <position position="1"/>
    </location>
</feature>
<keyword evidence="7 11" id="KW-0256">Endoplasmic reticulum</keyword>
<dbReference type="PANTHER" id="PTHR12154">
    <property type="entry name" value="GLYCOSYL TRANSFERASE-RELATED"/>
    <property type="match status" value="1"/>
</dbReference>
<evidence type="ECO:0000256" key="7">
    <source>
        <dbReference type="ARBA" id="ARBA00022824"/>
    </source>
</evidence>
<evidence type="ECO:0000256" key="5">
    <source>
        <dbReference type="ARBA" id="ARBA00017467"/>
    </source>
</evidence>